<dbReference type="GO" id="GO:0033194">
    <property type="term" value="P:response to hydroperoxide"/>
    <property type="evidence" value="ECO:0007669"/>
    <property type="project" value="TreeGrafter"/>
</dbReference>
<dbReference type="RefSeq" id="WP_106210525.1">
    <property type="nucleotide sequence ID" value="NZ_PVTL01000002.1"/>
</dbReference>
<organism evidence="1 2">
    <name type="scientific">Glaciihabitans tibetensis</name>
    <dbReference type="NCBI Taxonomy" id="1266600"/>
    <lineage>
        <taxon>Bacteria</taxon>
        <taxon>Bacillati</taxon>
        <taxon>Actinomycetota</taxon>
        <taxon>Actinomycetes</taxon>
        <taxon>Micrococcales</taxon>
        <taxon>Microbacteriaceae</taxon>
        <taxon>Glaciihabitans</taxon>
    </lineage>
</organism>
<keyword evidence="2" id="KW-1185">Reference proteome</keyword>
<comment type="caution">
    <text evidence="1">The sequence shown here is derived from an EMBL/GenBank/DDBJ whole genome shotgun (WGS) entry which is preliminary data.</text>
</comment>
<name>A0A2T0VHB5_9MICO</name>
<dbReference type="OrthoDB" id="3210767at2"/>
<dbReference type="PANTHER" id="PTHR30283">
    <property type="entry name" value="PEROXIDE STRESS RESPONSE PROTEIN YAAA"/>
    <property type="match status" value="1"/>
</dbReference>
<reference evidence="1 2" key="1">
    <citation type="submission" date="2018-03" db="EMBL/GenBank/DDBJ databases">
        <title>Genomic Encyclopedia of Type Strains, Phase III (KMG-III): the genomes of soil and plant-associated and newly described type strains.</title>
        <authorList>
            <person name="Whitman W."/>
        </authorList>
    </citation>
    <scope>NUCLEOTIDE SEQUENCE [LARGE SCALE GENOMIC DNA]</scope>
    <source>
        <strain evidence="1 2">CGMCC 1.12484</strain>
    </source>
</reference>
<dbReference type="EMBL" id="PVTL01000002">
    <property type="protein sequence ID" value="PRY69608.1"/>
    <property type="molecule type" value="Genomic_DNA"/>
</dbReference>
<evidence type="ECO:0000313" key="2">
    <source>
        <dbReference type="Proteomes" id="UP000237983"/>
    </source>
</evidence>
<accession>A0A2T0VHB5</accession>
<gene>
    <name evidence="1" type="ORF">B0I08_102285</name>
</gene>
<dbReference type="GO" id="GO:0005829">
    <property type="term" value="C:cytosol"/>
    <property type="evidence" value="ECO:0007669"/>
    <property type="project" value="TreeGrafter"/>
</dbReference>
<dbReference type="Proteomes" id="UP000237983">
    <property type="component" value="Unassembled WGS sequence"/>
</dbReference>
<evidence type="ECO:0008006" key="3">
    <source>
        <dbReference type="Google" id="ProtNLM"/>
    </source>
</evidence>
<evidence type="ECO:0000313" key="1">
    <source>
        <dbReference type="EMBL" id="PRY69608.1"/>
    </source>
</evidence>
<dbReference type="AlphaFoldDB" id="A0A2T0VHB5"/>
<proteinExistence type="predicted"/>
<dbReference type="PANTHER" id="PTHR30283:SF4">
    <property type="entry name" value="PEROXIDE STRESS RESISTANCE PROTEIN YAAA"/>
    <property type="match status" value="1"/>
</dbReference>
<sequence>MLILLPPSETKRDGGAEGSRLDLRELSFPGLDAPRRAAVDAVITMAQDPVQAAAHLRIGPKLAFEIERNRTLANTALLPAMDRYTGVLYDGLDAPSLDASARAYLAKHVVIASALFGLVGAGDPIPAYRLSHNSTLAAGPLKTLWRTAVTRELEAHPGLLLDLRSESYAALGPLPAGSTSAYLRVLSRGKDGTVRALNHFNKKGKGEFVRALALSAPNVDTVDDLLDWASSHGLELARGAVGEINLTL</sequence>
<dbReference type="Pfam" id="PF03883">
    <property type="entry name" value="H2O2_YaaD"/>
    <property type="match status" value="1"/>
</dbReference>
<protein>
    <recommendedName>
        <fullName evidence="3">Peroxide stress protein YaaA</fullName>
    </recommendedName>
</protein>
<dbReference type="InterPro" id="IPR005583">
    <property type="entry name" value="YaaA"/>
</dbReference>